<gene>
    <name evidence="2" type="ORF">HAPAU_25240</name>
</gene>
<sequence>MFIVDDILFQPFISILDAIHTLAVTEMYDIEAIQNELKENQLLYELGERDEAEYAQRKAELEAELETAELAHEQLDDKNIQIRQ</sequence>
<proteinExistence type="predicted"/>
<organism evidence="2 3">
    <name type="scientific">Halalkalicoccus paucihalophilus</name>
    <dbReference type="NCBI Taxonomy" id="1008153"/>
    <lineage>
        <taxon>Archaea</taxon>
        <taxon>Methanobacteriati</taxon>
        <taxon>Methanobacteriota</taxon>
        <taxon>Stenosarchaea group</taxon>
        <taxon>Halobacteria</taxon>
        <taxon>Halobacteriales</taxon>
        <taxon>Halococcaceae</taxon>
        <taxon>Halalkalicoccus</taxon>
    </lineage>
</organism>
<dbReference type="Proteomes" id="UP000075321">
    <property type="component" value="Unassembled WGS sequence"/>
</dbReference>
<dbReference type="InterPro" id="IPR007804">
    <property type="entry name" value="GvpG"/>
</dbReference>
<evidence type="ECO:0008006" key="4">
    <source>
        <dbReference type="Google" id="ProtNLM"/>
    </source>
</evidence>
<dbReference type="OrthoDB" id="214403at2157"/>
<name>A0A151ADU5_9EURY</name>
<dbReference type="RefSeq" id="WP_066382954.1">
    <property type="nucleotide sequence ID" value="NZ_LTAZ01000005.1"/>
</dbReference>
<reference evidence="2 3" key="1">
    <citation type="submission" date="2016-02" db="EMBL/GenBank/DDBJ databases">
        <title>Genome sequence of Halalkalicoccus paucihalophilus DSM 24557.</title>
        <authorList>
            <person name="Poehlein A."/>
            <person name="Daniel R."/>
        </authorList>
    </citation>
    <scope>NUCLEOTIDE SEQUENCE [LARGE SCALE GENOMIC DNA]</scope>
    <source>
        <strain evidence="2 3">DSM 24557</strain>
    </source>
</reference>
<keyword evidence="1" id="KW-0175">Coiled coil</keyword>
<comment type="caution">
    <text evidence="2">The sequence shown here is derived from an EMBL/GenBank/DDBJ whole genome shotgun (WGS) entry which is preliminary data.</text>
</comment>
<dbReference type="PATRIC" id="fig|1008153.3.peg.2572"/>
<dbReference type="InterPro" id="IPR054797">
    <property type="entry name" value="Gas_vesic_GvpG_halobact"/>
</dbReference>
<evidence type="ECO:0000313" key="3">
    <source>
        <dbReference type="Proteomes" id="UP000075321"/>
    </source>
</evidence>
<dbReference type="AlphaFoldDB" id="A0A151ADU5"/>
<dbReference type="NCBIfam" id="NF045779">
    <property type="entry name" value="gas_vesic_GvpG"/>
    <property type="match status" value="1"/>
</dbReference>
<evidence type="ECO:0000313" key="2">
    <source>
        <dbReference type="EMBL" id="KYH25846.1"/>
    </source>
</evidence>
<evidence type="ECO:0000256" key="1">
    <source>
        <dbReference type="SAM" id="Coils"/>
    </source>
</evidence>
<dbReference type="Pfam" id="PF05120">
    <property type="entry name" value="GvpG"/>
    <property type="match status" value="1"/>
</dbReference>
<accession>A0A151ADU5</accession>
<keyword evidence="3" id="KW-1185">Reference proteome</keyword>
<protein>
    <recommendedName>
        <fullName evidence="4">Gas vesicle protein G</fullName>
    </recommendedName>
</protein>
<dbReference type="EMBL" id="LTAZ01000005">
    <property type="protein sequence ID" value="KYH25846.1"/>
    <property type="molecule type" value="Genomic_DNA"/>
</dbReference>
<feature type="coiled-coil region" evidence="1">
    <location>
        <begin position="44"/>
        <end position="78"/>
    </location>
</feature>